<evidence type="ECO:0000256" key="7">
    <source>
        <dbReference type="HAMAP-Rule" id="MF_02065"/>
    </source>
</evidence>
<proteinExistence type="inferred from homology"/>
<comment type="caution">
    <text evidence="8">The sequence shown here is derived from an EMBL/GenBank/DDBJ whole genome shotgun (WGS) entry which is preliminary data.</text>
</comment>
<dbReference type="EMBL" id="NHRY01000250">
    <property type="protein sequence ID" value="PPQ28026.1"/>
    <property type="molecule type" value="Genomic_DNA"/>
</dbReference>
<dbReference type="Gene3D" id="3.30.160.60">
    <property type="entry name" value="Classic Zinc Finger"/>
    <property type="match status" value="1"/>
</dbReference>
<name>A0A2S6N0B4_RHOGL</name>
<comment type="catalytic activity">
    <reaction evidence="7">
        <text>a peptidoglycan chain = a peptidoglycan chain with N-acetyl-1,6-anhydromuramyl-[peptide] at the reducing end + a peptidoglycan chain with N-acetylglucosamine at the non-reducing end.</text>
        <dbReference type="EC" id="4.2.2.29"/>
    </reaction>
</comment>
<protein>
    <recommendedName>
        <fullName evidence="7">Endolytic murein transglycosylase</fullName>
        <ecNumber evidence="7">4.2.2.29</ecNumber>
    </recommendedName>
    <alternativeName>
        <fullName evidence="7">Peptidoglycan lytic transglycosylase</fullName>
    </alternativeName>
    <alternativeName>
        <fullName evidence="7">Peptidoglycan polymerization terminase</fullName>
    </alternativeName>
</protein>
<keyword evidence="2 7" id="KW-0812">Transmembrane</keyword>
<evidence type="ECO:0000256" key="4">
    <source>
        <dbReference type="ARBA" id="ARBA00023136"/>
    </source>
</evidence>
<keyword evidence="1 7" id="KW-1003">Cell membrane</keyword>
<dbReference type="PANTHER" id="PTHR30518">
    <property type="entry name" value="ENDOLYTIC MUREIN TRANSGLYCOSYLASE"/>
    <property type="match status" value="1"/>
</dbReference>
<evidence type="ECO:0000313" key="9">
    <source>
        <dbReference type="Proteomes" id="UP000239724"/>
    </source>
</evidence>
<dbReference type="GO" id="GO:0005886">
    <property type="term" value="C:plasma membrane"/>
    <property type="evidence" value="ECO:0007669"/>
    <property type="project" value="UniProtKB-UniRule"/>
</dbReference>
<dbReference type="HAMAP" id="MF_02065">
    <property type="entry name" value="MltG"/>
    <property type="match status" value="1"/>
</dbReference>
<dbReference type="Proteomes" id="UP000239724">
    <property type="component" value="Unassembled WGS sequence"/>
</dbReference>
<keyword evidence="7" id="KW-0997">Cell inner membrane</keyword>
<dbReference type="EC" id="4.2.2.29" evidence="7"/>
<feature type="site" description="Important for catalytic activity" evidence="7">
    <location>
        <position position="172"/>
    </location>
</feature>
<keyword evidence="4 7" id="KW-0472">Membrane</keyword>
<evidence type="ECO:0000256" key="5">
    <source>
        <dbReference type="ARBA" id="ARBA00023239"/>
    </source>
</evidence>
<evidence type="ECO:0000256" key="3">
    <source>
        <dbReference type="ARBA" id="ARBA00022989"/>
    </source>
</evidence>
<dbReference type="OrthoDB" id="9814591at2"/>
<comment type="similarity">
    <text evidence="7">Belongs to the transglycosylase MltG family.</text>
</comment>
<dbReference type="GO" id="GO:0008932">
    <property type="term" value="F:lytic endotransglycosylase activity"/>
    <property type="evidence" value="ECO:0007669"/>
    <property type="project" value="UniProtKB-UniRule"/>
</dbReference>
<dbReference type="NCBIfam" id="TIGR00247">
    <property type="entry name" value="endolytic transglycosylase MltG"/>
    <property type="match status" value="1"/>
</dbReference>
<dbReference type="GO" id="GO:0009252">
    <property type="term" value="P:peptidoglycan biosynthetic process"/>
    <property type="evidence" value="ECO:0007669"/>
    <property type="project" value="UniProtKB-UniRule"/>
</dbReference>
<organism evidence="8 9">
    <name type="scientific">Rhodopila globiformis</name>
    <name type="common">Rhodopseudomonas globiformis</name>
    <dbReference type="NCBI Taxonomy" id="1071"/>
    <lineage>
        <taxon>Bacteria</taxon>
        <taxon>Pseudomonadati</taxon>
        <taxon>Pseudomonadota</taxon>
        <taxon>Alphaproteobacteria</taxon>
        <taxon>Acetobacterales</taxon>
        <taxon>Acetobacteraceae</taxon>
        <taxon>Rhodopila</taxon>
    </lineage>
</organism>
<keyword evidence="6 7" id="KW-0961">Cell wall biogenesis/degradation</keyword>
<dbReference type="AlphaFoldDB" id="A0A2S6N0B4"/>
<evidence type="ECO:0000256" key="1">
    <source>
        <dbReference type="ARBA" id="ARBA00022475"/>
    </source>
</evidence>
<dbReference type="CDD" id="cd08010">
    <property type="entry name" value="MltG_like"/>
    <property type="match status" value="1"/>
</dbReference>
<evidence type="ECO:0000313" key="8">
    <source>
        <dbReference type="EMBL" id="PPQ28026.1"/>
    </source>
</evidence>
<dbReference type="PANTHER" id="PTHR30518:SF2">
    <property type="entry name" value="ENDOLYTIC MUREIN TRANSGLYCOSYLASE"/>
    <property type="match status" value="1"/>
</dbReference>
<reference evidence="8 9" key="1">
    <citation type="journal article" date="2018" name="Arch. Microbiol.">
        <title>New insights into the metabolic potential of the phototrophic purple bacterium Rhodopila globiformis DSM 161(T) from its draft genome sequence and evidence for a vanadium-dependent nitrogenase.</title>
        <authorList>
            <person name="Imhoff J.F."/>
            <person name="Rahn T."/>
            <person name="Kunzel S."/>
            <person name="Neulinger S.C."/>
        </authorList>
    </citation>
    <scope>NUCLEOTIDE SEQUENCE [LARGE SCALE GENOMIC DNA]</scope>
    <source>
        <strain evidence="8 9">DSM 161</strain>
    </source>
</reference>
<keyword evidence="3 7" id="KW-1133">Transmembrane helix</keyword>
<evidence type="ECO:0000256" key="6">
    <source>
        <dbReference type="ARBA" id="ARBA00023316"/>
    </source>
</evidence>
<accession>A0A2S6N0B4</accession>
<keyword evidence="5 7" id="KW-0456">Lyase</keyword>
<dbReference type="GO" id="GO:0071555">
    <property type="term" value="P:cell wall organization"/>
    <property type="evidence" value="ECO:0007669"/>
    <property type="project" value="UniProtKB-KW"/>
</dbReference>
<dbReference type="Pfam" id="PF02618">
    <property type="entry name" value="YceG"/>
    <property type="match status" value="1"/>
</dbReference>
<keyword evidence="9" id="KW-1185">Reference proteome</keyword>
<dbReference type="Gene3D" id="3.30.1490.480">
    <property type="entry name" value="Endolytic murein transglycosylase"/>
    <property type="match status" value="1"/>
</dbReference>
<evidence type="ECO:0000256" key="2">
    <source>
        <dbReference type="ARBA" id="ARBA00022692"/>
    </source>
</evidence>
<dbReference type="InterPro" id="IPR003770">
    <property type="entry name" value="MLTG-like"/>
</dbReference>
<sequence length="300" mass="31955">MDAPGPLPEARAVVVQHGSSAQLGRALAASQVIREPLLFRAVAFLTQGRGTLHAAEFAFPRHASLRQVLGILRFGHPVEHHLTIAEGLTAQQIAGVLQRADALTGSVPSVPEGSILPQTYDYTYGADRAGLIARAQAALDKALAAIWSDRAPDLPLSSPRDALILASIVERETAKPDERAHVAAVYLNRLRLGMRLQADPTVAYAASGGSGVLDHPLTRSDLELDNPYNTYRNPGLPPGPICAPGEASLWAVTHPMSSGDLYFVADGTGGHVFSRTYEAHDSAVVRWRALQSASPHGRPD</sequence>
<comment type="function">
    <text evidence="7">Functions as a peptidoglycan terminase that cleaves nascent peptidoglycan strands endolytically to terminate their elongation.</text>
</comment>
<gene>
    <name evidence="7" type="primary">mltG</name>
    <name evidence="8" type="ORF">CCS01_25505</name>
</gene>